<feature type="compositionally biased region" description="Basic residues" evidence="1">
    <location>
        <begin position="164"/>
        <end position="175"/>
    </location>
</feature>
<gene>
    <name evidence="2" type="ORF">AO501_31175</name>
</gene>
<dbReference type="InterPro" id="IPR023213">
    <property type="entry name" value="CAT-like_dom_sf"/>
</dbReference>
<dbReference type="RefSeq" id="WP_055576380.1">
    <property type="nucleotide sequence ID" value="NZ_LKTM01000010.1"/>
</dbReference>
<evidence type="ECO:0000313" key="3">
    <source>
        <dbReference type="Proteomes" id="UP000051677"/>
    </source>
</evidence>
<sequence length="183" mass="20362">MEHATSSYWSFTEFPQLTELEDWAHEEVLIADSRLDQTGIRAAVDAVFEANPALGAVFEPSRDRWLSRPGGSWSWAVEPPGVTVPEVIARQRASYDMRTGRLFAVSLLPGTPDRLVLTASRLCVDEESWNGVIENLVAAYAEAKDGAALAPDAEFKNRGGHSWAWRRARRRRRSPSARPASAR</sequence>
<dbReference type="AlphaFoldDB" id="A0A0Q2MM03"/>
<dbReference type="Proteomes" id="UP000051677">
    <property type="component" value="Unassembled WGS sequence"/>
</dbReference>
<reference evidence="2 3" key="1">
    <citation type="submission" date="2015-10" db="EMBL/GenBank/DDBJ databases">
        <title>Mycobacterium gordonae draft genome assembly.</title>
        <authorList>
            <person name="Ustinova V."/>
            <person name="Smirnova T."/>
            <person name="Blagodatskikh K."/>
            <person name="Varlamov D."/>
            <person name="Larionova E."/>
            <person name="Chernousova L."/>
        </authorList>
    </citation>
    <scope>NUCLEOTIDE SEQUENCE [LARGE SCALE GENOMIC DNA]</scope>
    <source>
        <strain evidence="2 3">CTRI 14-8773</strain>
    </source>
</reference>
<comment type="caution">
    <text evidence="2">The sequence shown here is derived from an EMBL/GenBank/DDBJ whole genome shotgun (WGS) entry which is preliminary data.</text>
</comment>
<dbReference type="SUPFAM" id="SSF52777">
    <property type="entry name" value="CoA-dependent acyltransferases"/>
    <property type="match status" value="1"/>
</dbReference>
<protein>
    <submittedName>
        <fullName evidence="2">Uncharacterized protein</fullName>
    </submittedName>
</protein>
<dbReference type="EMBL" id="LKTM01000010">
    <property type="protein sequence ID" value="KQH80767.1"/>
    <property type="molecule type" value="Genomic_DNA"/>
</dbReference>
<organism evidence="2 3">
    <name type="scientific">Mycobacterium gordonae</name>
    <dbReference type="NCBI Taxonomy" id="1778"/>
    <lineage>
        <taxon>Bacteria</taxon>
        <taxon>Bacillati</taxon>
        <taxon>Actinomycetota</taxon>
        <taxon>Actinomycetes</taxon>
        <taxon>Mycobacteriales</taxon>
        <taxon>Mycobacteriaceae</taxon>
        <taxon>Mycobacterium</taxon>
    </lineage>
</organism>
<feature type="region of interest" description="Disordered" evidence="1">
    <location>
        <begin position="157"/>
        <end position="183"/>
    </location>
</feature>
<dbReference type="Gene3D" id="3.30.559.10">
    <property type="entry name" value="Chloramphenicol acetyltransferase-like domain"/>
    <property type="match status" value="1"/>
</dbReference>
<dbReference type="STRING" id="1778.A9W97_29495"/>
<accession>A0A0Q2MM03</accession>
<evidence type="ECO:0000256" key="1">
    <source>
        <dbReference type="SAM" id="MobiDB-lite"/>
    </source>
</evidence>
<proteinExistence type="predicted"/>
<name>A0A0Q2MM03_MYCGO</name>
<evidence type="ECO:0000313" key="2">
    <source>
        <dbReference type="EMBL" id="KQH80767.1"/>
    </source>
</evidence>